<evidence type="ECO:0000313" key="1">
    <source>
        <dbReference type="EMBL" id="KIK91311.1"/>
    </source>
</evidence>
<dbReference type="EMBL" id="KN825402">
    <property type="protein sequence ID" value="KIK91311.1"/>
    <property type="molecule type" value="Genomic_DNA"/>
</dbReference>
<keyword evidence="2" id="KW-1185">Reference proteome</keyword>
<dbReference type="AlphaFoldDB" id="A0A0D0DSS8"/>
<accession>A0A0D0DSS8</accession>
<name>A0A0D0DSS8_9AGAM</name>
<dbReference type="InParanoid" id="A0A0D0DSS8"/>
<evidence type="ECO:0000313" key="2">
    <source>
        <dbReference type="Proteomes" id="UP000054538"/>
    </source>
</evidence>
<organism evidence="1 2">
    <name type="scientific">Paxillus rubicundulus Ve08.2h10</name>
    <dbReference type="NCBI Taxonomy" id="930991"/>
    <lineage>
        <taxon>Eukaryota</taxon>
        <taxon>Fungi</taxon>
        <taxon>Dikarya</taxon>
        <taxon>Basidiomycota</taxon>
        <taxon>Agaricomycotina</taxon>
        <taxon>Agaricomycetes</taxon>
        <taxon>Agaricomycetidae</taxon>
        <taxon>Boletales</taxon>
        <taxon>Paxilineae</taxon>
        <taxon>Paxillaceae</taxon>
        <taxon>Paxillus</taxon>
    </lineage>
</organism>
<reference evidence="1 2" key="1">
    <citation type="submission" date="2014-04" db="EMBL/GenBank/DDBJ databases">
        <authorList>
            <consortium name="DOE Joint Genome Institute"/>
            <person name="Kuo A."/>
            <person name="Kohler A."/>
            <person name="Jargeat P."/>
            <person name="Nagy L.G."/>
            <person name="Floudas D."/>
            <person name="Copeland A."/>
            <person name="Barry K.W."/>
            <person name="Cichocki N."/>
            <person name="Veneault-Fourrey C."/>
            <person name="LaButti K."/>
            <person name="Lindquist E.A."/>
            <person name="Lipzen A."/>
            <person name="Lundell T."/>
            <person name="Morin E."/>
            <person name="Murat C."/>
            <person name="Sun H."/>
            <person name="Tunlid A."/>
            <person name="Henrissat B."/>
            <person name="Grigoriev I.V."/>
            <person name="Hibbett D.S."/>
            <person name="Martin F."/>
            <person name="Nordberg H.P."/>
            <person name="Cantor M.N."/>
            <person name="Hua S.X."/>
        </authorList>
    </citation>
    <scope>NUCLEOTIDE SEQUENCE [LARGE SCALE GENOMIC DNA]</scope>
    <source>
        <strain evidence="1 2">Ve08.2h10</strain>
    </source>
</reference>
<gene>
    <name evidence="1" type="ORF">PAXRUDRAFT_638040</name>
</gene>
<protein>
    <submittedName>
        <fullName evidence="1">Unplaced genomic scaffold scaffold_580, whole genome shotgun sequence</fullName>
    </submittedName>
</protein>
<sequence>MNHDNALSFCRVPTICSIMSISTVDKPNLTSFGPAHIFNLPFLCPDLVIGASESTCPAIARITYKFLTAVMRSIRWTKSTFTRGCYT</sequence>
<reference evidence="2" key="2">
    <citation type="submission" date="2015-01" db="EMBL/GenBank/DDBJ databases">
        <title>Evolutionary Origins and Diversification of the Mycorrhizal Mutualists.</title>
        <authorList>
            <consortium name="DOE Joint Genome Institute"/>
            <consortium name="Mycorrhizal Genomics Consortium"/>
            <person name="Kohler A."/>
            <person name="Kuo A."/>
            <person name="Nagy L.G."/>
            <person name="Floudas D."/>
            <person name="Copeland A."/>
            <person name="Barry K.W."/>
            <person name="Cichocki N."/>
            <person name="Veneault-Fourrey C."/>
            <person name="LaButti K."/>
            <person name="Lindquist E.A."/>
            <person name="Lipzen A."/>
            <person name="Lundell T."/>
            <person name="Morin E."/>
            <person name="Murat C."/>
            <person name="Riley R."/>
            <person name="Ohm R."/>
            <person name="Sun H."/>
            <person name="Tunlid A."/>
            <person name="Henrissat B."/>
            <person name="Grigoriev I.V."/>
            <person name="Hibbett D.S."/>
            <person name="Martin F."/>
        </authorList>
    </citation>
    <scope>NUCLEOTIDE SEQUENCE [LARGE SCALE GENOMIC DNA]</scope>
    <source>
        <strain evidence="2">Ve08.2h10</strain>
    </source>
</reference>
<dbReference type="HOGENOM" id="CLU_2484016_0_0_1"/>
<proteinExistence type="predicted"/>
<dbReference type="Proteomes" id="UP000054538">
    <property type="component" value="Unassembled WGS sequence"/>
</dbReference>